<dbReference type="Proteomes" id="UP000652354">
    <property type="component" value="Unassembled WGS sequence"/>
</dbReference>
<dbReference type="InterPro" id="IPR025202">
    <property type="entry name" value="PLD-like_dom"/>
</dbReference>
<dbReference type="PANTHER" id="PTHR21248">
    <property type="entry name" value="CARDIOLIPIN SYNTHASE"/>
    <property type="match status" value="1"/>
</dbReference>
<dbReference type="Gene3D" id="3.30.870.10">
    <property type="entry name" value="Endonuclease Chain A"/>
    <property type="match status" value="1"/>
</dbReference>
<gene>
    <name evidence="2" type="ORF">Dac01nite_16250</name>
</gene>
<dbReference type="EMBL" id="BONR01000003">
    <property type="protein sequence ID" value="GIG54873.1"/>
    <property type="molecule type" value="Genomic_DNA"/>
</dbReference>
<feature type="domain" description="PLD phosphodiesterase" evidence="1">
    <location>
        <begin position="134"/>
        <end position="161"/>
    </location>
</feature>
<dbReference type="PANTHER" id="PTHR21248:SF23">
    <property type="entry name" value="CARDIOLIPIN SYNTHASE B"/>
    <property type="match status" value="1"/>
</dbReference>
<evidence type="ECO:0000313" key="2">
    <source>
        <dbReference type="EMBL" id="GIG54873.1"/>
    </source>
</evidence>
<comment type="caution">
    <text evidence="2">The sequence shown here is derived from an EMBL/GenBank/DDBJ whole genome shotgun (WGS) entry which is preliminary data.</text>
</comment>
<reference evidence="2" key="1">
    <citation type="submission" date="2021-01" db="EMBL/GenBank/DDBJ databases">
        <title>Whole genome shotgun sequence of Demequina activiva NBRC 110675.</title>
        <authorList>
            <person name="Komaki H."/>
            <person name="Tamura T."/>
        </authorList>
    </citation>
    <scope>NUCLEOTIDE SEQUENCE</scope>
    <source>
        <strain evidence="2">NBRC 110675</strain>
    </source>
</reference>
<dbReference type="GO" id="GO:0032049">
    <property type="term" value="P:cardiolipin biosynthetic process"/>
    <property type="evidence" value="ECO:0007669"/>
    <property type="project" value="UniProtKB-ARBA"/>
</dbReference>
<evidence type="ECO:0000313" key="3">
    <source>
        <dbReference type="Proteomes" id="UP000652354"/>
    </source>
</evidence>
<dbReference type="RefSeq" id="WP_203655720.1">
    <property type="nucleotide sequence ID" value="NZ_BONR01000003.1"/>
</dbReference>
<organism evidence="2 3">
    <name type="scientific">Demequina activiva</name>
    <dbReference type="NCBI Taxonomy" id="1582364"/>
    <lineage>
        <taxon>Bacteria</taxon>
        <taxon>Bacillati</taxon>
        <taxon>Actinomycetota</taxon>
        <taxon>Actinomycetes</taxon>
        <taxon>Micrococcales</taxon>
        <taxon>Demequinaceae</taxon>
        <taxon>Demequina</taxon>
    </lineage>
</organism>
<proteinExistence type="predicted"/>
<dbReference type="GO" id="GO:0008808">
    <property type="term" value="F:cardiolipin synthase activity"/>
    <property type="evidence" value="ECO:0007669"/>
    <property type="project" value="TreeGrafter"/>
</dbReference>
<dbReference type="AlphaFoldDB" id="A0A919Q5Z4"/>
<accession>A0A919Q5Z4</accession>
<dbReference type="Pfam" id="PF13091">
    <property type="entry name" value="PLDc_2"/>
    <property type="match status" value="1"/>
</dbReference>
<name>A0A919Q5Z4_9MICO</name>
<dbReference type="GO" id="GO:0016020">
    <property type="term" value="C:membrane"/>
    <property type="evidence" value="ECO:0007669"/>
    <property type="project" value="TreeGrafter"/>
</dbReference>
<dbReference type="InterPro" id="IPR001736">
    <property type="entry name" value="PLipase_D/transphosphatidylase"/>
</dbReference>
<evidence type="ECO:0000259" key="1">
    <source>
        <dbReference type="PROSITE" id="PS50035"/>
    </source>
</evidence>
<sequence length="356" mass="38513">MVTAPALPLRTPTTAASAVVDVPLAPARLLLPHEYLADATAAIAQARTRVRVTTLTIADEDRTGDLIEALVAAARRGVDVRVAADVFTYADAAGTFLPRRYLTRRRRESSALASRLSDAGVRFTWLGSERGLIWRGRTHTKLCVVDDVAYAFGGVNLDDRGATNVDYMLRLADPLLADQLTAVYGRIVRMNACERGHRSAVLQRGEDAVLVDGGMPGESVIYERALTLASQAEHVLLVSQYCPTGPLGRAIAARPHQLWFNAPRNASPANRALIAGSMAVTGYRTRYRSRRYLHAKCLVFTMAGGERVAITGSHNFVLGGVRLGTREIALETRSTALIEQLLTFHRTSVAAPVATG</sequence>
<keyword evidence="3" id="KW-1185">Reference proteome</keyword>
<protein>
    <recommendedName>
        <fullName evidence="1">PLD phosphodiesterase domain-containing protein</fullName>
    </recommendedName>
</protein>
<dbReference type="SUPFAM" id="SSF56024">
    <property type="entry name" value="Phospholipase D/nuclease"/>
    <property type="match status" value="1"/>
</dbReference>
<dbReference type="PROSITE" id="PS50035">
    <property type="entry name" value="PLD"/>
    <property type="match status" value="1"/>
</dbReference>